<protein>
    <submittedName>
        <fullName evidence="6">8813_t:CDS:1</fullName>
    </submittedName>
</protein>
<dbReference type="Proteomes" id="UP000789739">
    <property type="component" value="Unassembled WGS sequence"/>
</dbReference>
<proteinExistence type="inferred from homology"/>
<dbReference type="InterPro" id="IPR001680">
    <property type="entry name" value="WD40_rpt"/>
</dbReference>
<evidence type="ECO:0000313" key="6">
    <source>
        <dbReference type="EMBL" id="CAG8606372.1"/>
    </source>
</evidence>
<comment type="similarity">
    <text evidence="3">Belongs to the WD repeat PRL1/PRL2 family.</text>
</comment>
<keyword evidence="1 4" id="KW-0853">WD repeat</keyword>
<dbReference type="InterPro" id="IPR020472">
    <property type="entry name" value="WD40_PAC1"/>
</dbReference>
<dbReference type="Pfam" id="PF00400">
    <property type="entry name" value="WD40"/>
    <property type="match status" value="7"/>
</dbReference>
<dbReference type="SUPFAM" id="SSF50978">
    <property type="entry name" value="WD40 repeat-like"/>
    <property type="match status" value="1"/>
</dbReference>
<gene>
    <name evidence="6" type="ORF">PBRASI_LOCUS7924</name>
</gene>
<organism evidence="6 7">
    <name type="scientific">Paraglomus brasilianum</name>
    <dbReference type="NCBI Taxonomy" id="144538"/>
    <lineage>
        <taxon>Eukaryota</taxon>
        <taxon>Fungi</taxon>
        <taxon>Fungi incertae sedis</taxon>
        <taxon>Mucoromycota</taxon>
        <taxon>Glomeromycotina</taxon>
        <taxon>Glomeromycetes</taxon>
        <taxon>Paraglomerales</taxon>
        <taxon>Paraglomeraceae</taxon>
        <taxon>Paraglomus</taxon>
    </lineage>
</organism>
<dbReference type="PROSITE" id="PS50082">
    <property type="entry name" value="WD_REPEATS_2"/>
    <property type="match status" value="5"/>
</dbReference>
<feature type="repeat" description="WD" evidence="4">
    <location>
        <begin position="235"/>
        <end position="276"/>
    </location>
</feature>
<evidence type="ECO:0000256" key="4">
    <source>
        <dbReference type="PROSITE-ProRule" id="PRU00221"/>
    </source>
</evidence>
<dbReference type="SMART" id="SM00320">
    <property type="entry name" value="WD40"/>
    <property type="match status" value="7"/>
</dbReference>
<feature type="repeat" description="WD" evidence="4">
    <location>
        <begin position="361"/>
        <end position="402"/>
    </location>
</feature>
<dbReference type="PRINTS" id="PR00320">
    <property type="entry name" value="GPROTEINBRPT"/>
</dbReference>
<evidence type="ECO:0000256" key="2">
    <source>
        <dbReference type="ARBA" id="ARBA00022737"/>
    </source>
</evidence>
<dbReference type="PROSITE" id="PS50294">
    <property type="entry name" value="WD_REPEATS_REGION"/>
    <property type="match status" value="5"/>
</dbReference>
<dbReference type="InterPro" id="IPR019775">
    <property type="entry name" value="WD40_repeat_CS"/>
</dbReference>
<dbReference type="GO" id="GO:0000974">
    <property type="term" value="C:Prp19 complex"/>
    <property type="evidence" value="ECO:0007669"/>
    <property type="project" value="TreeGrafter"/>
</dbReference>
<dbReference type="CDD" id="cd00200">
    <property type="entry name" value="WD40"/>
    <property type="match status" value="1"/>
</dbReference>
<comment type="caution">
    <text evidence="6">The sequence shown here is derived from an EMBL/GenBank/DDBJ whole genome shotgun (WGS) entry which is preliminary data.</text>
</comment>
<name>A0A9N9GJE9_9GLOM</name>
<evidence type="ECO:0000256" key="1">
    <source>
        <dbReference type="ARBA" id="ARBA00022574"/>
    </source>
</evidence>
<evidence type="ECO:0000313" key="7">
    <source>
        <dbReference type="Proteomes" id="UP000789739"/>
    </source>
</evidence>
<feature type="repeat" description="WD" evidence="4">
    <location>
        <begin position="319"/>
        <end position="360"/>
    </location>
</feature>
<feature type="repeat" description="WD" evidence="4">
    <location>
        <begin position="277"/>
        <end position="318"/>
    </location>
</feature>
<evidence type="ECO:0000256" key="3">
    <source>
        <dbReference type="ARBA" id="ARBA00025726"/>
    </source>
</evidence>
<keyword evidence="2" id="KW-0677">Repeat</keyword>
<dbReference type="PANTHER" id="PTHR19923:SF0">
    <property type="entry name" value="PLEIOTROPIC REGULATOR 1"/>
    <property type="match status" value="1"/>
</dbReference>
<evidence type="ECO:0000256" key="5">
    <source>
        <dbReference type="SAM" id="MobiDB-lite"/>
    </source>
</evidence>
<dbReference type="PANTHER" id="PTHR19923">
    <property type="entry name" value="WD40 REPEAT PROTEINPRL1/PRL2-RELATED"/>
    <property type="match status" value="1"/>
</dbReference>
<dbReference type="InterPro" id="IPR036322">
    <property type="entry name" value="WD40_repeat_dom_sf"/>
</dbReference>
<dbReference type="GO" id="GO:0071011">
    <property type="term" value="C:precatalytic spliceosome"/>
    <property type="evidence" value="ECO:0007669"/>
    <property type="project" value="TreeGrafter"/>
</dbReference>
<reference evidence="6" key="1">
    <citation type="submission" date="2021-06" db="EMBL/GenBank/DDBJ databases">
        <authorList>
            <person name="Kallberg Y."/>
            <person name="Tangrot J."/>
            <person name="Rosling A."/>
        </authorList>
    </citation>
    <scope>NUCLEOTIDE SEQUENCE</scope>
    <source>
        <strain evidence="6">BR232B</strain>
    </source>
</reference>
<dbReference type="EMBL" id="CAJVPI010001312">
    <property type="protein sequence ID" value="CAG8606372.1"/>
    <property type="molecule type" value="Genomic_DNA"/>
</dbReference>
<feature type="compositionally biased region" description="Polar residues" evidence="5">
    <location>
        <begin position="87"/>
        <end position="115"/>
    </location>
</feature>
<dbReference type="InterPro" id="IPR015943">
    <property type="entry name" value="WD40/YVTN_repeat-like_dom_sf"/>
</dbReference>
<dbReference type="GO" id="GO:0000398">
    <property type="term" value="P:mRNA splicing, via spliceosome"/>
    <property type="evidence" value="ECO:0007669"/>
    <property type="project" value="InterPro"/>
</dbReference>
<keyword evidence="7" id="KW-1185">Reference proteome</keyword>
<dbReference type="InterPro" id="IPR045241">
    <property type="entry name" value="Prp46/PLRG1-like"/>
</dbReference>
<feature type="region of interest" description="Disordered" evidence="5">
    <location>
        <begin position="76"/>
        <end position="116"/>
    </location>
</feature>
<dbReference type="Gene3D" id="2.130.10.10">
    <property type="entry name" value="YVTN repeat-like/Quinoprotein amine dehydrogenase"/>
    <property type="match status" value="1"/>
</dbReference>
<dbReference type="AlphaFoldDB" id="A0A9N9GJE9"/>
<accession>A0A9N9GJE9</accession>
<sequence length="548" mass="60063">MESSTLASIHPNLEGKLRQSAKRTRAMFLGTKAPGSISGLALVVDDDESQKVKVRVKLNDEYGEIKELPAAVAAQQGGRVGTVGPKRSQTGIEGNDGSTSANGADNEESQINVTGGNLYPNAPGVTLASDTAMESEVSGAGIQRILDDLESAKAEFVKNSLYFFLVSFVLRLTVPAINYRQESSKTSHGVIAIRQRAGFRATPEAAKPIGSLVRRQTPRLQKPEWHPPWKLMRVISGHLGWVRSVAIEPGNQWFVTGAGDRTIKIWDLASGTLKLSLTGHISTVRGLAVSPRHPYLFSCGEDKMVKCWDLEQNKVIRHYHGHLSGVYSLSLHPTLDVLVTAGRDATARVWDMRTKQCIHVLSGHNSTVADVKCQEVDPQVITGSMDSTIRLWDLAAGKTMVTLTHHKKSVRALALHPTEFAFASGSADNIKQWKFPEGLFIQNFEGHKAIINCLTVNADNVLFSGGDNGTMAFWDWKSGYKFQALETTVQPGSLESEAGIFACTFDRTGLRLITCEADKTIKIWREDPNATPETHPINWKPSLARTRF</sequence>
<dbReference type="FunFam" id="2.130.10.10:FF:000012">
    <property type="entry name" value="Putative pleiotropic regulator 1"/>
    <property type="match status" value="1"/>
</dbReference>
<dbReference type="GO" id="GO:0071013">
    <property type="term" value="C:catalytic step 2 spliceosome"/>
    <property type="evidence" value="ECO:0007669"/>
    <property type="project" value="TreeGrafter"/>
</dbReference>
<feature type="repeat" description="WD" evidence="4">
    <location>
        <begin position="444"/>
        <end position="484"/>
    </location>
</feature>
<dbReference type="OrthoDB" id="10256122at2759"/>
<dbReference type="PROSITE" id="PS00678">
    <property type="entry name" value="WD_REPEATS_1"/>
    <property type="match status" value="2"/>
</dbReference>